<feature type="compositionally biased region" description="Polar residues" evidence="2">
    <location>
        <begin position="1"/>
        <end position="20"/>
    </location>
</feature>
<feature type="coiled-coil region" evidence="1">
    <location>
        <begin position="57"/>
        <end position="84"/>
    </location>
</feature>
<reference evidence="4 5" key="1">
    <citation type="submission" date="2024-01" db="EMBL/GenBank/DDBJ databases">
        <title>A draft genome for the cacao thread blight pathogen Marasmiellus scandens.</title>
        <authorList>
            <person name="Baruah I.K."/>
            <person name="Leung J."/>
            <person name="Bukari Y."/>
            <person name="Amoako-Attah I."/>
            <person name="Meinhardt L.W."/>
            <person name="Bailey B.A."/>
            <person name="Cohen S.P."/>
        </authorList>
    </citation>
    <scope>NUCLEOTIDE SEQUENCE [LARGE SCALE GENOMIC DNA]</scope>
    <source>
        <strain evidence="4 5">GH-19</strain>
    </source>
</reference>
<organism evidence="4 5">
    <name type="scientific">Marasmiellus scandens</name>
    <dbReference type="NCBI Taxonomy" id="2682957"/>
    <lineage>
        <taxon>Eukaryota</taxon>
        <taxon>Fungi</taxon>
        <taxon>Dikarya</taxon>
        <taxon>Basidiomycota</taxon>
        <taxon>Agaricomycotina</taxon>
        <taxon>Agaricomycetes</taxon>
        <taxon>Agaricomycetidae</taxon>
        <taxon>Agaricales</taxon>
        <taxon>Marasmiineae</taxon>
        <taxon>Omphalotaceae</taxon>
        <taxon>Marasmiellus</taxon>
    </lineage>
</organism>
<gene>
    <name evidence="4" type="ORF">VKT23_002333</name>
</gene>
<keyword evidence="3" id="KW-1133">Transmembrane helix</keyword>
<keyword evidence="3" id="KW-0812">Transmembrane</keyword>
<dbReference type="Proteomes" id="UP001498398">
    <property type="component" value="Unassembled WGS sequence"/>
</dbReference>
<feature type="region of interest" description="Disordered" evidence="2">
    <location>
        <begin position="1"/>
        <end position="27"/>
    </location>
</feature>
<sequence length="215" mass="24205">MEPSDPSMSSAPENELNSAPSIDGRRSRPGTMHVAAVFAAVILPITLAPYFLARRRVSMLRKQVSTLENRLQSLNRDIQSMMNESSPVKDEHRRIRGLLHEIMSNAEEHRLQTQESAKSQNIMNQATQSELQRLLEEAQHFRAQGDALRALGPSLADIASFMHEIELFMPLDTVSGEKNRVEQLRLLAFRFQNLPRKSSSLSQAKPQSTTESTDV</sequence>
<name>A0ABR1K302_9AGAR</name>
<proteinExistence type="predicted"/>
<dbReference type="EMBL" id="JBANRG010000002">
    <property type="protein sequence ID" value="KAK7470917.1"/>
    <property type="molecule type" value="Genomic_DNA"/>
</dbReference>
<evidence type="ECO:0000256" key="1">
    <source>
        <dbReference type="SAM" id="Coils"/>
    </source>
</evidence>
<accession>A0ABR1K302</accession>
<evidence type="ECO:0000313" key="4">
    <source>
        <dbReference type="EMBL" id="KAK7470917.1"/>
    </source>
</evidence>
<evidence type="ECO:0000256" key="2">
    <source>
        <dbReference type="SAM" id="MobiDB-lite"/>
    </source>
</evidence>
<protein>
    <submittedName>
        <fullName evidence="4">Uncharacterized protein</fullName>
    </submittedName>
</protein>
<comment type="caution">
    <text evidence="4">The sequence shown here is derived from an EMBL/GenBank/DDBJ whole genome shotgun (WGS) entry which is preliminary data.</text>
</comment>
<dbReference type="Gene3D" id="1.20.58.1540">
    <property type="entry name" value="Actin interacting protein 3, C-terminal domain"/>
    <property type="match status" value="1"/>
</dbReference>
<feature type="coiled-coil region" evidence="1">
    <location>
        <begin position="117"/>
        <end position="144"/>
    </location>
</feature>
<evidence type="ECO:0000313" key="5">
    <source>
        <dbReference type="Proteomes" id="UP001498398"/>
    </source>
</evidence>
<evidence type="ECO:0000256" key="3">
    <source>
        <dbReference type="SAM" id="Phobius"/>
    </source>
</evidence>
<keyword evidence="3" id="KW-0472">Membrane</keyword>
<keyword evidence="5" id="KW-1185">Reference proteome</keyword>
<keyword evidence="1" id="KW-0175">Coiled coil</keyword>
<feature type="transmembrane region" description="Helical" evidence="3">
    <location>
        <begin position="32"/>
        <end position="53"/>
    </location>
</feature>